<name>A0A7X4GP01_9BURK</name>
<dbReference type="GO" id="GO:0006950">
    <property type="term" value="P:response to stress"/>
    <property type="evidence" value="ECO:0007669"/>
    <property type="project" value="TreeGrafter"/>
</dbReference>
<dbReference type="SMART" id="SM00347">
    <property type="entry name" value="HTH_MARR"/>
    <property type="match status" value="1"/>
</dbReference>
<dbReference type="PANTHER" id="PTHR33164:SF105">
    <property type="entry name" value="TRANSCRIPTIONAL REPRESSOR PROTEIN-RELATED"/>
    <property type="match status" value="1"/>
</dbReference>
<accession>A0A7X4GP01</accession>
<gene>
    <name evidence="2" type="ORF">GTP45_03915</name>
</gene>
<dbReference type="InterPro" id="IPR039422">
    <property type="entry name" value="MarR/SlyA-like"/>
</dbReference>
<evidence type="ECO:0000313" key="3">
    <source>
        <dbReference type="Proteomes" id="UP000450012"/>
    </source>
</evidence>
<dbReference type="InterPro" id="IPR036390">
    <property type="entry name" value="WH_DNA-bd_sf"/>
</dbReference>
<dbReference type="EMBL" id="WWCK01000001">
    <property type="protein sequence ID" value="MYM65984.1"/>
    <property type="molecule type" value="Genomic_DNA"/>
</dbReference>
<dbReference type="Gene3D" id="1.10.10.10">
    <property type="entry name" value="Winged helix-like DNA-binding domain superfamily/Winged helix DNA-binding domain"/>
    <property type="match status" value="1"/>
</dbReference>
<evidence type="ECO:0000259" key="1">
    <source>
        <dbReference type="PROSITE" id="PS50995"/>
    </source>
</evidence>
<dbReference type="InterPro" id="IPR000835">
    <property type="entry name" value="HTH_MarR-typ"/>
</dbReference>
<protein>
    <submittedName>
        <fullName evidence="2">MarR family transcriptional regulator</fullName>
    </submittedName>
</protein>
<dbReference type="RefSeq" id="WP_161012545.1">
    <property type="nucleotide sequence ID" value="NZ_WWCK01000001.1"/>
</dbReference>
<dbReference type="PANTHER" id="PTHR33164">
    <property type="entry name" value="TRANSCRIPTIONAL REGULATOR, MARR FAMILY"/>
    <property type="match status" value="1"/>
</dbReference>
<dbReference type="PROSITE" id="PS50995">
    <property type="entry name" value="HTH_MARR_2"/>
    <property type="match status" value="1"/>
</dbReference>
<proteinExistence type="predicted"/>
<keyword evidence="3" id="KW-1185">Reference proteome</keyword>
<reference evidence="2 3" key="1">
    <citation type="submission" date="2019-12" db="EMBL/GenBank/DDBJ databases">
        <title>Novel species isolated from a subtropical stream in China.</title>
        <authorList>
            <person name="Lu H."/>
        </authorList>
    </citation>
    <scope>NUCLEOTIDE SEQUENCE [LARGE SCALE GENOMIC DNA]</scope>
    <source>
        <strain evidence="2 3">FT55W</strain>
    </source>
</reference>
<dbReference type="GO" id="GO:0003700">
    <property type="term" value="F:DNA-binding transcription factor activity"/>
    <property type="evidence" value="ECO:0007669"/>
    <property type="project" value="InterPro"/>
</dbReference>
<comment type="caution">
    <text evidence="2">The sequence shown here is derived from an EMBL/GenBank/DDBJ whole genome shotgun (WGS) entry which is preliminary data.</text>
</comment>
<sequence>MEPMFECSCAAVRCAARAVTRAYDEALRPMQLRLTQFSILNKVDKEGQLALSDLAERMVIDRTTMARNVKPLERDGWITVSVGADRRERLLTITPTGKEVLERARPLWRAVSQRFEQTYGADRVDALRSSMVEVVRVARDITPA</sequence>
<dbReference type="SUPFAM" id="SSF46785">
    <property type="entry name" value="Winged helix' DNA-binding domain"/>
    <property type="match status" value="1"/>
</dbReference>
<dbReference type="Proteomes" id="UP000450012">
    <property type="component" value="Unassembled WGS sequence"/>
</dbReference>
<dbReference type="InterPro" id="IPR036388">
    <property type="entry name" value="WH-like_DNA-bd_sf"/>
</dbReference>
<feature type="domain" description="HTH marR-type" evidence="1">
    <location>
        <begin position="1"/>
        <end position="136"/>
    </location>
</feature>
<dbReference type="AlphaFoldDB" id="A0A7X4GP01"/>
<organism evidence="2 3">
    <name type="scientific">Duganella rivi</name>
    <dbReference type="NCBI Taxonomy" id="2666083"/>
    <lineage>
        <taxon>Bacteria</taxon>
        <taxon>Pseudomonadati</taxon>
        <taxon>Pseudomonadota</taxon>
        <taxon>Betaproteobacteria</taxon>
        <taxon>Burkholderiales</taxon>
        <taxon>Oxalobacteraceae</taxon>
        <taxon>Telluria group</taxon>
        <taxon>Duganella</taxon>
    </lineage>
</organism>
<dbReference type="Pfam" id="PF01047">
    <property type="entry name" value="MarR"/>
    <property type="match status" value="1"/>
</dbReference>
<evidence type="ECO:0000313" key="2">
    <source>
        <dbReference type="EMBL" id="MYM65984.1"/>
    </source>
</evidence>